<dbReference type="PANTHER" id="PTHR11839:SF18">
    <property type="entry name" value="NUDIX HYDROLASE DOMAIN-CONTAINING PROTEIN"/>
    <property type="match status" value="1"/>
</dbReference>
<dbReference type="GO" id="GO:0006753">
    <property type="term" value="P:nucleoside phosphate metabolic process"/>
    <property type="evidence" value="ECO:0007669"/>
    <property type="project" value="TreeGrafter"/>
</dbReference>
<dbReference type="PROSITE" id="PS51462">
    <property type="entry name" value="NUDIX"/>
    <property type="match status" value="1"/>
</dbReference>
<evidence type="ECO:0000313" key="4">
    <source>
        <dbReference type="EMBL" id="KAF2238622.1"/>
    </source>
</evidence>
<feature type="domain" description="Nudix hydrolase" evidence="3">
    <location>
        <begin position="110"/>
        <end position="278"/>
    </location>
</feature>
<dbReference type="SUPFAM" id="SSF55811">
    <property type="entry name" value="Nudix"/>
    <property type="match status" value="1"/>
</dbReference>
<dbReference type="Gene3D" id="3.90.79.10">
    <property type="entry name" value="Nucleoside Triphosphate Pyrophosphohydrolase"/>
    <property type="match status" value="1"/>
</dbReference>
<keyword evidence="5" id="KW-1185">Reference proteome</keyword>
<dbReference type="InterPro" id="IPR000086">
    <property type="entry name" value="NUDIX_hydrolase_dom"/>
</dbReference>
<evidence type="ECO:0000256" key="1">
    <source>
        <dbReference type="ARBA" id="ARBA00001946"/>
    </source>
</evidence>
<organism evidence="4 5">
    <name type="scientific">Viridothelium virens</name>
    <name type="common">Speckled blister lichen</name>
    <name type="synonym">Trypethelium virens</name>
    <dbReference type="NCBI Taxonomy" id="1048519"/>
    <lineage>
        <taxon>Eukaryota</taxon>
        <taxon>Fungi</taxon>
        <taxon>Dikarya</taxon>
        <taxon>Ascomycota</taxon>
        <taxon>Pezizomycotina</taxon>
        <taxon>Dothideomycetes</taxon>
        <taxon>Dothideomycetes incertae sedis</taxon>
        <taxon>Trypetheliales</taxon>
        <taxon>Trypetheliaceae</taxon>
        <taxon>Viridothelium</taxon>
    </lineage>
</organism>
<protein>
    <submittedName>
        <fullName evidence="4">NUDIX family hydrolase</fullName>
    </submittedName>
</protein>
<evidence type="ECO:0000259" key="3">
    <source>
        <dbReference type="PROSITE" id="PS51462"/>
    </source>
</evidence>
<evidence type="ECO:0000313" key="5">
    <source>
        <dbReference type="Proteomes" id="UP000800092"/>
    </source>
</evidence>
<keyword evidence="2 4" id="KW-0378">Hydrolase</keyword>
<accession>A0A6A6HL75</accession>
<comment type="cofactor">
    <cofactor evidence="1">
        <name>Mg(2+)</name>
        <dbReference type="ChEBI" id="CHEBI:18420"/>
    </cofactor>
</comment>
<dbReference type="PANTHER" id="PTHR11839">
    <property type="entry name" value="UDP/ADP-SUGAR PYROPHOSPHATASE"/>
    <property type="match status" value="1"/>
</dbReference>
<evidence type="ECO:0000256" key="2">
    <source>
        <dbReference type="ARBA" id="ARBA00022801"/>
    </source>
</evidence>
<dbReference type="CDD" id="cd03424">
    <property type="entry name" value="NUDIX_ADPRase_Nudt5_UGPPase_Nudt14"/>
    <property type="match status" value="1"/>
</dbReference>
<proteinExistence type="predicted"/>
<name>A0A6A6HL75_VIRVR</name>
<dbReference type="OrthoDB" id="10249920at2759"/>
<dbReference type="EMBL" id="ML991775">
    <property type="protein sequence ID" value="KAF2238622.1"/>
    <property type="molecule type" value="Genomic_DNA"/>
</dbReference>
<sequence length="286" mass="32667">MNGISPEIGAKLPEFELDVFAYPVKVQLTPDVTKDELCKFPPFELWINTLKKSFDHQASRPRHPFHDKPYRLCGIRILSVSRFGARLGFVHLHADIRNEENKELPGAVFLRGGTVAVLPILRPRDSVDERWVVMTLQARVPAGSLSFMEIPAGMTDDDKDMGKSGIKAAQEMKEETGLEIRRDELIDLTGLALQDALAPESKHLERAMYPSPGGCDEFMRLYLWEKEMDRQEIEDLKGRLTGLRTQKEMIEIRLCRYEELWREGTRDAKTLAAWALYEGLKRAGKL</sequence>
<dbReference type="InterPro" id="IPR015797">
    <property type="entry name" value="NUDIX_hydrolase-like_dom_sf"/>
</dbReference>
<dbReference type="GO" id="GO:0080042">
    <property type="term" value="F:ADP-glucose pyrophosphohydrolase activity"/>
    <property type="evidence" value="ECO:0007669"/>
    <property type="project" value="TreeGrafter"/>
</dbReference>
<reference evidence="4" key="1">
    <citation type="journal article" date="2020" name="Stud. Mycol.">
        <title>101 Dothideomycetes genomes: a test case for predicting lifestyles and emergence of pathogens.</title>
        <authorList>
            <person name="Haridas S."/>
            <person name="Albert R."/>
            <person name="Binder M."/>
            <person name="Bloem J."/>
            <person name="Labutti K."/>
            <person name="Salamov A."/>
            <person name="Andreopoulos B."/>
            <person name="Baker S."/>
            <person name="Barry K."/>
            <person name="Bills G."/>
            <person name="Bluhm B."/>
            <person name="Cannon C."/>
            <person name="Castanera R."/>
            <person name="Culley D."/>
            <person name="Daum C."/>
            <person name="Ezra D."/>
            <person name="Gonzalez J."/>
            <person name="Henrissat B."/>
            <person name="Kuo A."/>
            <person name="Liang C."/>
            <person name="Lipzen A."/>
            <person name="Lutzoni F."/>
            <person name="Magnuson J."/>
            <person name="Mondo S."/>
            <person name="Nolan M."/>
            <person name="Ohm R."/>
            <person name="Pangilinan J."/>
            <person name="Park H.-J."/>
            <person name="Ramirez L."/>
            <person name="Alfaro M."/>
            <person name="Sun H."/>
            <person name="Tritt A."/>
            <person name="Yoshinaga Y."/>
            <person name="Zwiers L.-H."/>
            <person name="Turgeon B."/>
            <person name="Goodwin S."/>
            <person name="Spatafora J."/>
            <person name="Crous P."/>
            <person name="Grigoriev I."/>
        </authorList>
    </citation>
    <scope>NUCLEOTIDE SEQUENCE</scope>
    <source>
        <strain evidence="4">Tuck. ex Michener</strain>
    </source>
</reference>
<dbReference type="GO" id="GO:0019693">
    <property type="term" value="P:ribose phosphate metabolic process"/>
    <property type="evidence" value="ECO:0007669"/>
    <property type="project" value="TreeGrafter"/>
</dbReference>
<gene>
    <name evidence="4" type="ORF">EV356DRAFT_440336</name>
</gene>
<dbReference type="GO" id="GO:0080041">
    <property type="term" value="F:ADP-ribose pyrophosphohydrolase activity"/>
    <property type="evidence" value="ECO:0007669"/>
    <property type="project" value="TreeGrafter"/>
</dbReference>
<dbReference type="AlphaFoldDB" id="A0A6A6HL75"/>
<dbReference type="Proteomes" id="UP000800092">
    <property type="component" value="Unassembled WGS sequence"/>
</dbReference>